<gene>
    <name evidence="7" type="ORF">MXD59_20140</name>
</gene>
<feature type="domain" description="Carrier" evidence="6">
    <location>
        <begin position="609"/>
        <end position="684"/>
    </location>
</feature>
<evidence type="ECO:0000256" key="4">
    <source>
        <dbReference type="ARBA" id="ARBA00023315"/>
    </source>
</evidence>
<evidence type="ECO:0000256" key="3">
    <source>
        <dbReference type="ARBA" id="ARBA00022679"/>
    </source>
</evidence>
<dbReference type="EMBL" id="JALKFT010000025">
    <property type="protein sequence ID" value="MCK9878053.1"/>
    <property type="molecule type" value="Genomic_DNA"/>
</dbReference>
<dbReference type="SUPFAM" id="SSF52151">
    <property type="entry name" value="FabD/lysophospholipase-like"/>
    <property type="match status" value="1"/>
</dbReference>
<reference evidence="7 8" key="1">
    <citation type="submission" date="2022-04" db="EMBL/GenBank/DDBJ databases">
        <title>Genome diversity in the genus Frankia.</title>
        <authorList>
            <person name="Carlos-Shanley C."/>
            <person name="Hahn D."/>
        </authorList>
    </citation>
    <scope>NUCLEOTIDE SEQUENCE [LARGE SCALE GENOMIC DNA]</scope>
    <source>
        <strain evidence="7 8">Ag45/Mut15</strain>
    </source>
</reference>
<keyword evidence="1" id="KW-0596">Phosphopantetheine</keyword>
<feature type="compositionally biased region" description="Pro residues" evidence="5">
    <location>
        <begin position="691"/>
        <end position="704"/>
    </location>
</feature>
<dbReference type="PANTHER" id="PTHR43775:SF51">
    <property type="entry name" value="INACTIVE PHENOLPHTHIOCEROL SYNTHESIS POLYKETIDE SYNTHASE TYPE I PKS1-RELATED"/>
    <property type="match status" value="1"/>
</dbReference>
<dbReference type="PROSITE" id="PS50075">
    <property type="entry name" value="CARRIER"/>
    <property type="match status" value="1"/>
</dbReference>
<dbReference type="InterPro" id="IPR020806">
    <property type="entry name" value="PKS_PP-bd"/>
</dbReference>
<evidence type="ECO:0000256" key="2">
    <source>
        <dbReference type="ARBA" id="ARBA00022553"/>
    </source>
</evidence>
<dbReference type="PANTHER" id="PTHR43775">
    <property type="entry name" value="FATTY ACID SYNTHASE"/>
    <property type="match status" value="1"/>
</dbReference>
<evidence type="ECO:0000256" key="1">
    <source>
        <dbReference type="ARBA" id="ARBA00022450"/>
    </source>
</evidence>
<dbReference type="Pfam" id="PF00550">
    <property type="entry name" value="PP-binding"/>
    <property type="match status" value="1"/>
</dbReference>
<keyword evidence="2" id="KW-0597">Phosphoprotein</keyword>
<dbReference type="Gene3D" id="3.30.70.3290">
    <property type="match status" value="1"/>
</dbReference>
<dbReference type="Gene3D" id="3.40.47.10">
    <property type="match status" value="1"/>
</dbReference>
<dbReference type="Gene3D" id="3.40.366.10">
    <property type="entry name" value="Malonyl-Coenzyme A Acyl Carrier Protein, domain 2"/>
    <property type="match status" value="1"/>
</dbReference>
<dbReference type="GO" id="GO:0016746">
    <property type="term" value="F:acyltransferase activity"/>
    <property type="evidence" value="ECO:0007669"/>
    <property type="project" value="UniProtKB-KW"/>
</dbReference>
<sequence length="718" mass="75564">PTPHRPRRAAISAFGISGTNAHVILEEAQEQDANPGGTAAPGPVPADTAAAGLPVPWLLSARGPQALRDQARRLRAHVTTHPESSLADIGLSLATTRTAFEHRAAVIGTDRSTLLDGLAALAHGRRSPVVARGSATEPGRTAFMFTGQGSQRPGMGRELHTAYPVFAAAFDEICAHFTPHLPHPLRDVVLGTDPALPNDLVHETTYTQPALFAVEVALARLLLHWGVVPDLLIGHSVGELAAAHVAGVWSLPDATALVAARARLMGSARADGAMVAIEACLDEVTAVLTESAGQASIAAANGPRATVISGDRSATDQVANHFRAAGRRVRRLRVSHAFHSPHMDGILDRFHKIASTIDYQAPRIPLVSNLTGHTATPDQLRSPDYWTDHIRHPVRFHDGIHHLHTLGVTTYLELGPDAILTPMAHECLPVGVATVTPLLARGRPEPSTLVGGLAQAHVEGTTVDWGAFFAGGGARAVPLPTYAFQHTNHWLSAGPRGPRVHAGTHRSFEPDEARFWDAVEQGDLDAVAGALRLPAAEHPALVSVLPAFARWRREHTAATPSGGSWPADVADVRATDLTDLGDPGESESATDVAALRVLVATADAEEVGSALLDLVRRHAAEVLGHPSPQDIGAGDNFLEIGFSSFTALEVRNRLCEATGLLLPPIVMYDHPTPRALAAHLRVELAGQPGPSSAPVPVPAGPPPAARTLDGSAVESRVG</sequence>
<dbReference type="SUPFAM" id="SSF47336">
    <property type="entry name" value="ACP-like"/>
    <property type="match status" value="1"/>
</dbReference>
<dbReference type="Pfam" id="PF00698">
    <property type="entry name" value="Acyl_transf_1"/>
    <property type="match status" value="1"/>
</dbReference>
<name>A0ABT0K2Q1_9ACTN</name>
<dbReference type="InterPro" id="IPR050091">
    <property type="entry name" value="PKS_NRPS_Biosynth_Enz"/>
</dbReference>
<dbReference type="InterPro" id="IPR041618">
    <property type="entry name" value="PKS_DE"/>
</dbReference>
<dbReference type="InterPro" id="IPR016039">
    <property type="entry name" value="Thiolase-like"/>
</dbReference>
<dbReference type="Pfam" id="PF22621">
    <property type="entry name" value="CurL-like_PKS_C"/>
    <property type="match status" value="1"/>
</dbReference>
<dbReference type="InterPro" id="IPR001227">
    <property type="entry name" value="Ac_transferase_dom_sf"/>
</dbReference>
<organism evidence="7 8">
    <name type="scientific">Frankia umida</name>
    <dbReference type="NCBI Taxonomy" id="573489"/>
    <lineage>
        <taxon>Bacteria</taxon>
        <taxon>Bacillati</taxon>
        <taxon>Actinomycetota</taxon>
        <taxon>Actinomycetes</taxon>
        <taxon>Frankiales</taxon>
        <taxon>Frankiaceae</taxon>
        <taxon>Frankia</taxon>
    </lineage>
</organism>
<evidence type="ECO:0000256" key="5">
    <source>
        <dbReference type="SAM" id="MobiDB-lite"/>
    </source>
</evidence>
<protein>
    <submittedName>
        <fullName evidence="7">Acyltransferase domain-containing protein</fullName>
    </submittedName>
</protein>
<dbReference type="SMART" id="SM00827">
    <property type="entry name" value="PKS_AT"/>
    <property type="match status" value="1"/>
</dbReference>
<dbReference type="InterPro" id="IPR016036">
    <property type="entry name" value="Malonyl_transacylase_ACP-bd"/>
</dbReference>
<accession>A0ABT0K2Q1</accession>
<evidence type="ECO:0000313" key="7">
    <source>
        <dbReference type="EMBL" id="MCK9878053.1"/>
    </source>
</evidence>
<dbReference type="SMART" id="SM00823">
    <property type="entry name" value="PKS_PP"/>
    <property type="match status" value="1"/>
</dbReference>
<keyword evidence="8" id="KW-1185">Reference proteome</keyword>
<dbReference type="RefSeq" id="WP_248826200.1">
    <property type="nucleotide sequence ID" value="NZ_JALKFT010000025.1"/>
</dbReference>
<dbReference type="Gene3D" id="1.10.1200.10">
    <property type="entry name" value="ACP-like"/>
    <property type="match status" value="1"/>
</dbReference>
<dbReference type="Gene3D" id="6.10.140.1830">
    <property type="match status" value="1"/>
</dbReference>
<dbReference type="SMART" id="SM01294">
    <property type="entry name" value="PKS_PP_betabranch"/>
    <property type="match status" value="1"/>
</dbReference>
<evidence type="ECO:0000259" key="6">
    <source>
        <dbReference type="PROSITE" id="PS50075"/>
    </source>
</evidence>
<evidence type="ECO:0000313" key="8">
    <source>
        <dbReference type="Proteomes" id="UP001201873"/>
    </source>
</evidence>
<proteinExistence type="predicted"/>
<dbReference type="Proteomes" id="UP001201873">
    <property type="component" value="Unassembled WGS sequence"/>
</dbReference>
<comment type="caution">
    <text evidence="7">The sequence shown here is derived from an EMBL/GenBank/DDBJ whole genome shotgun (WGS) entry which is preliminary data.</text>
</comment>
<feature type="region of interest" description="Disordered" evidence="5">
    <location>
        <begin position="687"/>
        <end position="718"/>
    </location>
</feature>
<dbReference type="InterPro" id="IPR009081">
    <property type="entry name" value="PP-bd_ACP"/>
</dbReference>
<keyword evidence="3" id="KW-0808">Transferase</keyword>
<dbReference type="Pfam" id="PF18369">
    <property type="entry name" value="PKS_DE"/>
    <property type="match status" value="1"/>
</dbReference>
<dbReference type="InterPro" id="IPR016035">
    <property type="entry name" value="Acyl_Trfase/lysoPLipase"/>
</dbReference>
<dbReference type="InterPro" id="IPR036736">
    <property type="entry name" value="ACP-like_sf"/>
</dbReference>
<dbReference type="InterPro" id="IPR014043">
    <property type="entry name" value="Acyl_transferase_dom"/>
</dbReference>
<dbReference type="SUPFAM" id="SSF55048">
    <property type="entry name" value="Probable ACP-binding domain of malonyl-CoA ACP transacylase"/>
    <property type="match status" value="1"/>
</dbReference>
<feature type="non-terminal residue" evidence="7">
    <location>
        <position position="1"/>
    </location>
</feature>
<keyword evidence="4 7" id="KW-0012">Acyltransferase</keyword>